<dbReference type="GO" id="GO:0005886">
    <property type="term" value="C:plasma membrane"/>
    <property type="evidence" value="ECO:0007669"/>
    <property type="project" value="UniProtKB-SubCell"/>
</dbReference>
<name>A0A8J4QXM7_9ROSI</name>
<dbReference type="InterPro" id="IPR032675">
    <property type="entry name" value="LRR_dom_sf"/>
</dbReference>
<evidence type="ECO:0000256" key="11">
    <source>
        <dbReference type="SAM" id="Phobius"/>
    </source>
</evidence>
<protein>
    <submittedName>
        <fullName evidence="12">Uncharacterized protein</fullName>
    </submittedName>
</protein>
<evidence type="ECO:0000256" key="5">
    <source>
        <dbReference type="ARBA" id="ARBA00022692"/>
    </source>
</evidence>
<organism evidence="12 13">
    <name type="scientific">Castanea mollissima</name>
    <name type="common">Chinese chestnut</name>
    <dbReference type="NCBI Taxonomy" id="60419"/>
    <lineage>
        <taxon>Eukaryota</taxon>
        <taxon>Viridiplantae</taxon>
        <taxon>Streptophyta</taxon>
        <taxon>Embryophyta</taxon>
        <taxon>Tracheophyta</taxon>
        <taxon>Spermatophyta</taxon>
        <taxon>Magnoliopsida</taxon>
        <taxon>eudicotyledons</taxon>
        <taxon>Gunneridae</taxon>
        <taxon>Pentapetalae</taxon>
        <taxon>rosids</taxon>
        <taxon>fabids</taxon>
        <taxon>Fagales</taxon>
        <taxon>Fagaceae</taxon>
        <taxon>Castanea</taxon>
    </lineage>
</organism>
<evidence type="ECO:0000256" key="1">
    <source>
        <dbReference type="ARBA" id="ARBA00004251"/>
    </source>
</evidence>
<evidence type="ECO:0000256" key="6">
    <source>
        <dbReference type="ARBA" id="ARBA00022737"/>
    </source>
</evidence>
<keyword evidence="9" id="KW-0675">Receptor</keyword>
<dbReference type="AlphaFoldDB" id="A0A8J4QXM7"/>
<evidence type="ECO:0000256" key="4">
    <source>
        <dbReference type="ARBA" id="ARBA00022614"/>
    </source>
</evidence>
<sequence length="393" mass="44053">MEKSHHFFFCNLSSNIRLDLSHNNLGVILPQCLSKLSDLEVLSLQNNNFHGILPNMEQNRLRAIDVSYNQLEGQVPRSLSNCTMLEILLLGNNRFYDIFPSCLGKLPRLRVLSLQSNGFHGAIGKPESSLNFPKLQIIDVSFNNFIGRLPYEHFQSWTSMKVANLTFDKNNAYMVAVTSNPSPYFNYFEDGISYSLEMTNKGIKTLYEKIQDHLIAVDLLSNKFEGEISEVIRNLKGLHLLNISNNILTGPIPSSLGNLTELESLDLSQNGLSREIPQQLLQLTFLAFFNASNNHLTGPIPQGKQSSTFENDSYLGNMGLCGTPLTMKCKISKTMTQPPLNSKQGEGSSFPSKSDWVVIMMGYRSGLIIGFVIGNSLTIRKLGRFLKNFGRKQ</sequence>
<evidence type="ECO:0000256" key="8">
    <source>
        <dbReference type="ARBA" id="ARBA00023136"/>
    </source>
</evidence>
<keyword evidence="6" id="KW-0677">Repeat</keyword>
<dbReference type="PANTHER" id="PTHR27004">
    <property type="entry name" value="RECEPTOR-LIKE PROTEIN 12 ISOFORM X1"/>
    <property type="match status" value="1"/>
</dbReference>
<dbReference type="Proteomes" id="UP000737018">
    <property type="component" value="Unassembled WGS sequence"/>
</dbReference>
<dbReference type="Pfam" id="PF00560">
    <property type="entry name" value="LRR_1"/>
    <property type="match status" value="4"/>
</dbReference>
<dbReference type="InterPro" id="IPR003591">
    <property type="entry name" value="Leu-rich_rpt_typical-subtyp"/>
</dbReference>
<evidence type="ECO:0000313" key="13">
    <source>
        <dbReference type="Proteomes" id="UP000737018"/>
    </source>
</evidence>
<dbReference type="PANTHER" id="PTHR27004:SF447">
    <property type="entry name" value="RECEPTOR LIKE PROTEIN 30-LIKE"/>
    <property type="match status" value="1"/>
</dbReference>
<keyword evidence="10" id="KW-0325">Glycoprotein</keyword>
<evidence type="ECO:0000313" key="12">
    <source>
        <dbReference type="EMBL" id="KAF3952771.1"/>
    </source>
</evidence>
<evidence type="ECO:0000256" key="2">
    <source>
        <dbReference type="ARBA" id="ARBA00009592"/>
    </source>
</evidence>
<dbReference type="SMART" id="SM00369">
    <property type="entry name" value="LRR_TYP"/>
    <property type="match status" value="3"/>
</dbReference>
<dbReference type="Pfam" id="PF13855">
    <property type="entry name" value="LRR_8"/>
    <property type="match status" value="1"/>
</dbReference>
<evidence type="ECO:0000256" key="9">
    <source>
        <dbReference type="ARBA" id="ARBA00023170"/>
    </source>
</evidence>
<keyword evidence="3" id="KW-1003">Cell membrane</keyword>
<dbReference type="EMBL" id="JRKL02004357">
    <property type="protein sequence ID" value="KAF3952771.1"/>
    <property type="molecule type" value="Genomic_DNA"/>
</dbReference>
<accession>A0A8J4QXM7</accession>
<comment type="similarity">
    <text evidence="2">Belongs to the RLP family.</text>
</comment>
<evidence type="ECO:0000256" key="7">
    <source>
        <dbReference type="ARBA" id="ARBA00022989"/>
    </source>
</evidence>
<dbReference type="SUPFAM" id="SSF52058">
    <property type="entry name" value="L domain-like"/>
    <property type="match status" value="1"/>
</dbReference>
<dbReference type="Gene3D" id="3.80.10.10">
    <property type="entry name" value="Ribonuclease Inhibitor"/>
    <property type="match status" value="1"/>
</dbReference>
<keyword evidence="5 11" id="KW-0812">Transmembrane</keyword>
<comment type="subcellular location">
    <subcellularLocation>
        <location evidence="1">Cell membrane</location>
        <topology evidence="1">Single-pass type I membrane protein</topology>
    </subcellularLocation>
</comment>
<evidence type="ECO:0000256" key="3">
    <source>
        <dbReference type="ARBA" id="ARBA00022475"/>
    </source>
</evidence>
<proteinExistence type="inferred from homology"/>
<reference evidence="12" key="1">
    <citation type="submission" date="2020-03" db="EMBL/GenBank/DDBJ databases">
        <title>Castanea mollissima Vanexum genome sequencing.</title>
        <authorList>
            <person name="Staton M."/>
        </authorList>
    </citation>
    <scope>NUCLEOTIDE SEQUENCE</scope>
    <source>
        <tissue evidence="12">Leaf</tissue>
    </source>
</reference>
<evidence type="ECO:0000256" key="10">
    <source>
        <dbReference type="ARBA" id="ARBA00023180"/>
    </source>
</evidence>
<gene>
    <name evidence="12" type="ORF">CMV_021711</name>
</gene>
<feature type="transmembrane region" description="Helical" evidence="11">
    <location>
        <begin position="356"/>
        <end position="377"/>
    </location>
</feature>
<keyword evidence="13" id="KW-1185">Reference proteome</keyword>
<dbReference type="FunFam" id="3.80.10.10:FF:000111">
    <property type="entry name" value="LRR receptor-like serine/threonine-protein kinase ERECTA"/>
    <property type="match status" value="1"/>
</dbReference>
<keyword evidence="8 11" id="KW-0472">Membrane</keyword>
<dbReference type="OrthoDB" id="544346at2759"/>
<dbReference type="InterPro" id="IPR001611">
    <property type="entry name" value="Leu-rich_rpt"/>
</dbReference>
<keyword evidence="4" id="KW-0433">Leucine-rich repeat</keyword>
<keyword evidence="7 11" id="KW-1133">Transmembrane helix</keyword>
<comment type="caution">
    <text evidence="12">The sequence shown here is derived from an EMBL/GenBank/DDBJ whole genome shotgun (WGS) entry which is preliminary data.</text>
</comment>